<evidence type="ECO:0000256" key="6">
    <source>
        <dbReference type="PROSITE-ProRule" id="PRU00433"/>
    </source>
</evidence>
<dbReference type="Proteomes" id="UP000182284">
    <property type="component" value="Unassembled WGS sequence"/>
</dbReference>
<dbReference type="GO" id="GO:0020037">
    <property type="term" value="F:heme binding"/>
    <property type="evidence" value="ECO:0007669"/>
    <property type="project" value="InterPro"/>
</dbReference>
<dbReference type="PROSITE" id="PS51007">
    <property type="entry name" value="CYTC"/>
    <property type="match status" value="1"/>
</dbReference>
<evidence type="ECO:0000256" key="1">
    <source>
        <dbReference type="ARBA" id="ARBA00004196"/>
    </source>
</evidence>
<dbReference type="SUPFAM" id="SSF46626">
    <property type="entry name" value="Cytochrome c"/>
    <property type="match status" value="2"/>
</dbReference>
<evidence type="ECO:0000256" key="5">
    <source>
        <dbReference type="ARBA" id="ARBA00023004"/>
    </source>
</evidence>
<organism evidence="8 9">
    <name type="scientific">Celeribacter baekdonensis</name>
    <dbReference type="NCBI Taxonomy" id="875171"/>
    <lineage>
        <taxon>Bacteria</taxon>
        <taxon>Pseudomonadati</taxon>
        <taxon>Pseudomonadota</taxon>
        <taxon>Alphaproteobacteria</taxon>
        <taxon>Rhodobacterales</taxon>
        <taxon>Roseobacteraceae</taxon>
        <taxon>Celeribacter</taxon>
    </lineage>
</organism>
<dbReference type="Pfam" id="PF03150">
    <property type="entry name" value="CCP_MauG"/>
    <property type="match status" value="1"/>
</dbReference>
<comment type="subcellular location">
    <subcellularLocation>
        <location evidence="1">Cell envelope</location>
    </subcellularLocation>
</comment>
<protein>
    <submittedName>
        <fullName evidence="8">Cytochrome c peroxidase</fullName>
    </submittedName>
</protein>
<evidence type="ECO:0000313" key="8">
    <source>
        <dbReference type="EMBL" id="SDF85691.1"/>
    </source>
</evidence>
<keyword evidence="4" id="KW-0560">Oxidoreductase</keyword>
<sequence length="452" mass="48349">MCRHGRPMGGHLPMLNTRNRAGVSALILASLASPVLGFDLPAPVTDKDYLTVTMSEVTLGQLLFYDPILSGNDNISCSTCHHPKLGTSDGLSLGLGEGGVGLGPTRVADPQNLPEHRVPRNAPALYNLGAHEYTRMFHDGRVEEVDGHLRVPIEDGFFATVSGVLATQAAFPVLSPDEMGGQVSENPLSKAIRKGQFSGPGGAWDMIAGKVAAIPAYQQRFEATYPEIAFGRAIAFADISNAVAAFMAFEFRSDNSPFDQYLRGDQAALSDQAKAGMALFYGEAGCAACHSGAFQTDHAFHAMGQPQFGPGKTLIFEQGARDEGRFRVTGQPQDLYAFRTPALRNVTLTSPYGHTGAYADLRGFLVAHLAPSEALMTYDRAQAVLPVLPVADWEVMDTEADVAAILSAIKVPDRSLPDDQIDALMTFLSALEDNPNRLGVPETVPSGLAFEK</sequence>
<dbReference type="InterPro" id="IPR009056">
    <property type="entry name" value="Cyt_c-like_dom"/>
</dbReference>
<dbReference type="GO" id="GO:0046872">
    <property type="term" value="F:metal ion binding"/>
    <property type="evidence" value="ECO:0007669"/>
    <property type="project" value="UniProtKB-KW"/>
</dbReference>
<proteinExistence type="predicted"/>
<evidence type="ECO:0000256" key="4">
    <source>
        <dbReference type="ARBA" id="ARBA00023002"/>
    </source>
</evidence>
<gene>
    <name evidence="8" type="ORF">SAMN04488117_10830</name>
</gene>
<keyword evidence="8" id="KW-0575">Peroxidase</keyword>
<name>A0A1G7PHH8_9RHOB</name>
<feature type="domain" description="Cytochrome c" evidence="7">
    <location>
        <begin position="271"/>
        <end position="432"/>
    </location>
</feature>
<dbReference type="GO" id="GO:0030313">
    <property type="term" value="C:cell envelope"/>
    <property type="evidence" value="ECO:0007669"/>
    <property type="project" value="UniProtKB-SubCell"/>
</dbReference>
<dbReference type="InterPro" id="IPR051395">
    <property type="entry name" value="Cytochrome_c_Peroxidase/MauG"/>
</dbReference>
<evidence type="ECO:0000313" key="9">
    <source>
        <dbReference type="Proteomes" id="UP000182284"/>
    </source>
</evidence>
<evidence type="ECO:0000256" key="2">
    <source>
        <dbReference type="ARBA" id="ARBA00022617"/>
    </source>
</evidence>
<dbReference type="InterPro" id="IPR036909">
    <property type="entry name" value="Cyt_c-like_dom_sf"/>
</dbReference>
<dbReference type="GO" id="GO:0009055">
    <property type="term" value="F:electron transfer activity"/>
    <property type="evidence" value="ECO:0007669"/>
    <property type="project" value="InterPro"/>
</dbReference>
<dbReference type="Gene3D" id="1.10.760.10">
    <property type="entry name" value="Cytochrome c-like domain"/>
    <property type="match status" value="2"/>
</dbReference>
<keyword evidence="2 6" id="KW-0349">Heme</keyword>
<evidence type="ECO:0000259" key="7">
    <source>
        <dbReference type="PROSITE" id="PS51007"/>
    </source>
</evidence>
<evidence type="ECO:0000256" key="3">
    <source>
        <dbReference type="ARBA" id="ARBA00022723"/>
    </source>
</evidence>
<dbReference type="EMBL" id="FNBL01000008">
    <property type="protein sequence ID" value="SDF85691.1"/>
    <property type="molecule type" value="Genomic_DNA"/>
</dbReference>
<keyword evidence="3 6" id="KW-0479">Metal-binding</keyword>
<reference evidence="8 9" key="1">
    <citation type="submission" date="2016-10" db="EMBL/GenBank/DDBJ databases">
        <authorList>
            <person name="de Groot N.N."/>
        </authorList>
    </citation>
    <scope>NUCLEOTIDE SEQUENCE [LARGE SCALE GENOMIC DNA]</scope>
    <source>
        <strain evidence="8 9">DSM 27375</strain>
    </source>
</reference>
<dbReference type="AlphaFoldDB" id="A0A1G7PHH8"/>
<accession>A0A1G7PHH8</accession>
<keyword evidence="5 6" id="KW-0408">Iron</keyword>
<dbReference type="GO" id="GO:0004130">
    <property type="term" value="F:cytochrome-c peroxidase activity"/>
    <property type="evidence" value="ECO:0007669"/>
    <property type="project" value="TreeGrafter"/>
</dbReference>
<dbReference type="PANTHER" id="PTHR30600">
    <property type="entry name" value="CYTOCHROME C PEROXIDASE-RELATED"/>
    <property type="match status" value="1"/>
</dbReference>
<dbReference type="InterPro" id="IPR004852">
    <property type="entry name" value="Di-haem_cyt_c_peroxidsae"/>
</dbReference>